<evidence type="ECO:0000313" key="10">
    <source>
        <dbReference type="Proteomes" id="UP000199322"/>
    </source>
</evidence>
<keyword evidence="10" id="KW-1185">Reference proteome</keyword>
<keyword evidence="3" id="KW-0597">Phosphoprotein</keyword>
<dbReference type="PRINTS" id="PR00344">
    <property type="entry name" value="BCTRLSENSOR"/>
</dbReference>
<evidence type="ECO:0000256" key="2">
    <source>
        <dbReference type="ARBA" id="ARBA00012438"/>
    </source>
</evidence>
<dbReference type="Gene3D" id="3.30.565.10">
    <property type="entry name" value="Histidine kinase-like ATPase, C-terminal domain"/>
    <property type="match status" value="1"/>
</dbReference>
<dbReference type="Gene3D" id="1.10.287.130">
    <property type="match status" value="1"/>
</dbReference>
<sequence length="408" mass="47036">MSTEIDIKTYIESFEEMSQLFQTLSGEENEKTFMEKLLNIAIKSIQEAECGSIWKIEGTLYKPVAGYGYDDEVLNKMEIPFDDSYIYQHLDEEIHETFDIANFNKNASEFYKASQMLHNKNEKLVTLIVPLRIKNKLEGHIYIDNFKVKKFSETSKRILKTFSNFASTFMTLMNLREKEKEANEMNSVYLSFITHELRTPLTSIIGFSETVLSDPDMTAEEMRKMMRKIYASARHLNSLIEDISTFKKLNKDQKINVDKINFKKLLFDSISIVEPITSPDVELNIKYETEIPENIETDSTKLRQIFVNIIGNSVKYTDYGYVDIIVSYNKKKKMFTIKVEDSGPGIPEEKLKDIFKPFVRLSKDKPGSGLGLAIVKKNIKKLKGTIHMESKEGYGTTTVINIPLSVKK</sequence>
<dbReference type="SUPFAM" id="SSF55781">
    <property type="entry name" value="GAF domain-like"/>
    <property type="match status" value="1"/>
</dbReference>
<dbReference type="SMART" id="SM00388">
    <property type="entry name" value="HisKA"/>
    <property type="match status" value="1"/>
</dbReference>
<dbReference type="EC" id="2.7.13.3" evidence="2"/>
<proteinExistence type="predicted"/>
<evidence type="ECO:0000256" key="4">
    <source>
        <dbReference type="ARBA" id="ARBA00022679"/>
    </source>
</evidence>
<dbReference type="InterPro" id="IPR036890">
    <property type="entry name" value="HATPase_C_sf"/>
</dbReference>
<feature type="domain" description="Histidine kinase" evidence="7">
    <location>
        <begin position="192"/>
        <end position="406"/>
    </location>
</feature>
<organism evidence="8 10">
    <name type="scientific">Geotoga petraea</name>
    <dbReference type="NCBI Taxonomy" id="28234"/>
    <lineage>
        <taxon>Bacteria</taxon>
        <taxon>Thermotogati</taxon>
        <taxon>Thermotogota</taxon>
        <taxon>Thermotogae</taxon>
        <taxon>Petrotogales</taxon>
        <taxon>Petrotogaceae</taxon>
        <taxon>Geotoga</taxon>
    </lineage>
</organism>
<dbReference type="PROSITE" id="PS50109">
    <property type="entry name" value="HIS_KIN"/>
    <property type="match status" value="1"/>
</dbReference>
<dbReference type="PANTHER" id="PTHR43711:SF1">
    <property type="entry name" value="HISTIDINE KINASE 1"/>
    <property type="match status" value="1"/>
</dbReference>
<accession>A0A1G6M240</accession>
<keyword evidence="6" id="KW-0902">Two-component regulatory system</keyword>
<dbReference type="Proteomes" id="UP000297288">
    <property type="component" value="Unassembled WGS sequence"/>
</dbReference>
<dbReference type="SMART" id="SM00387">
    <property type="entry name" value="HATPase_c"/>
    <property type="match status" value="1"/>
</dbReference>
<evidence type="ECO:0000256" key="5">
    <source>
        <dbReference type="ARBA" id="ARBA00022777"/>
    </source>
</evidence>
<dbReference type="Proteomes" id="UP000199322">
    <property type="component" value="Unassembled WGS sequence"/>
</dbReference>
<dbReference type="Pfam" id="PF00512">
    <property type="entry name" value="HisKA"/>
    <property type="match status" value="1"/>
</dbReference>
<dbReference type="SUPFAM" id="SSF55874">
    <property type="entry name" value="ATPase domain of HSP90 chaperone/DNA topoisomerase II/histidine kinase"/>
    <property type="match status" value="1"/>
</dbReference>
<dbReference type="CDD" id="cd00082">
    <property type="entry name" value="HisKA"/>
    <property type="match status" value="1"/>
</dbReference>
<dbReference type="Gene3D" id="3.30.450.40">
    <property type="match status" value="1"/>
</dbReference>
<dbReference type="GO" id="GO:0000155">
    <property type="term" value="F:phosphorelay sensor kinase activity"/>
    <property type="evidence" value="ECO:0007669"/>
    <property type="project" value="InterPro"/>
</dbReference>
<evidence type="ECO:0000313" key="8">
    <source>
        <dbReference type="EMBL" id="SDC49608.1"/>
    </source>
</evidence>
<dbReference type="EMBL" id="FMYV01000004">
    <property type="protein sequence ID" value="SDC49608.1"/>
    <property type="molecule type" value="Genomic_DNA"/>
</dbReference>
<evidence type="ECO:0000313" key="11">
    <source>
        <dbReference type="Proteomes" id="UP000297288"/>
    </source>
</evidence>
<dbReference type="PANTHER" id="PTHR43711">
    <property type="entry name" value="TWO-COMPONENT HISTIDINE KINASE"/>
    <property type="match status" value="1"/>
</dbReference>
<dbReference type="InterPro" id="IPR003661">
    <property type="entry name" value="HisK_dim/P_dom"/>
</dbReference>
<dbReference type="Pfam" id="PF02518">
    <property type="entry name" value="HATPase_c"/>
    <property type="match status" value="1"/>
</dbReference>
<dbReference type="InterPro" id="IPR036097">
    <property type="entry name" value="HisK_dim/P_sf"/>
</dbReference>
<dbReference type="STRING" id="28234.SAMN04488588_1215"/>
<dbReference type="InterPro" id="IPR003594">
    <property type="entry name" value="HATPase_dom"/>
</dbReference>
<name>A0A1G6M240_9BACT</name>
<evidence type="ECO:0000256" key="1">
    <source>
        <dbReference type="ARBA" id="ARBA00000085"/>
    </source>
</evidence>
<keyword evidence="4" id="KW-0808">Transferase</keyword>
<evidence type="ECO:0000313" key="9">
    <source>
        <dbReference type="EMBL" id="TGG87531.1"/>
    </source>
</evidence>
<dbReference type="RefSeq" id="WP_091403641.1">
    <property type="nucleotide sequence ID" value="NZ_FMYV01000004.1"/>
</dbReference>
<dbReference type="OrthoDB" id="9790669at2"/>
<comment type="catalytic activity">
    <reaction evidence="1">
        <text>ATP + protein L-histidine = ADP + protein N-phospho-L-histidine.</text>
        <dbReference type="EC" id="2.7.13.3"/>
    </reaction>
</comment>
<evidence type="ECO:0000259" key="7">
    <source>
        <dbReference type="PROSITE" id="PS50109"/>
    </source>
</evidence>
<dbReference type="InterPro" id="IPR050736">
    <property type="entry name" value="Sensor_HK_Regulatory"/>
</dbReference>
<dbReference type="InterPro" id="IPR005467">
    <property type="entry name" value="His_kinase_dom"/>
</dbReference>
<reference evidence="8 10" key="1">
    <citation type="submission" date="2016-10" db="EMBL/GenBank/DDBJ databases">
        <authorList>
            <person name="de Groot N.N."/>
        </authorList>
    </citation>
    <scope>NUCLEOTIDE SEQUENCE [LARGE SCALE GENOMIC DNA]</scope>
    <source>
        <strain evidence="8 10">WG14</strain>
    </source>
</reference>
<dbReference type="EMBL" id="SRME01000004">
    <property type="protein sequence ID" value="TGG87531.1"/>
    <property type="molecule type" value="Genomic_DNA"/>
</dbReference>
<gene>
    <name evidence="9" type="ORF">E4650_07235</name>
    <name evidence="8" type="ORF">SAMN04488588_1215</name>
</gene>
<evidence type="ECO:0000256" key="3">
    <source>
        <dbReference type="ARBA" id="ARBA00022553"/>
    </source>
</evidence>
<dbReference type="InterPro" id="IPR004358">
    <property type="entry name" value="Sig_transdc_His_kin-like_C"/>
</dbReference>
<dbReference type="AlphaFoldDB" id="A0A1G6M240"/>
<dbReference type="InterPro" id="IPR029016">
    <property type="entry name" value="GAF-like_dom_sf"/>
</dbReference>
<dbReference type="SUPFAM" id="SSF47384">
    <property type="entry name" value="Homodimeric domain of signal transducing histidine kinase"/>
    <property type="match status" value="1"/>
</dbReference>
<reference evidence="9 11" key="2">
    <citation type="submission" date="2019-04" db="EMBL/GenBank/DDBJ databases">
        <title>Draft genome sequence data and analysis of a Fermenting Bacterium, Geotoga petraea strain HO-Geo1, isolated from heavy-oil petroleum reservoir in Russia.</title>
        <authorList>
            <person name="Grouzdev D.S."/>
            <person name="Semenova E.M."/>
            <person name="Sokolova D.S."/>
            <person name="Tourova T.P."/>
            <person name="Poltaraus A.B."/>
            <person name="Nazina T.N."/>
        </authorList>
    </citation>
    <scope>NUCLEOTIDE SEQUENCE [LARGE SCALE GENOMIC DNA]</scope>
    <source>
        <strain evidence="9 11">HO-Geo1</strain>
    </source>
</reference>
<protein>
    <recommendedName>
        <fullName evidence="2">histidine kinase</fullName>
        <ecNumber evidence="2">2.7.13.3</ecNumber>
    </recommendedName>
</protein>
<evidence type="ECO:0000256" key="6">
    <source>
        <dbReference type="ARBA" id="ARBA00023012"/>
    </source>
</evidence>
<keyword evidence="5 8" id="KW-0418">Kinase</keyword>